<name>A0ACB8S790_9AGAM</name>
<reference evidence="1" key="2">
    <citation type="journal article" date="2022" name="New Phytol.">
        <title>Evolutionary transition to the ectomycorrhizal habit in the genomes of a hyperdiverse lineage of mushroom-forming fungi.</title>
        <authorList>
            <person name="Looney B."/>
            <person name="Miyauchi S."/>
            <person name="Morin E."/>
            <person name="Drula E."/>
            <person name="Courty P.E."/>
            <person name="Kohler A."/>
            <person name="Kuo A."/>
            <person name="LaButti K."/>
            <person name="Pangilinan J."/>
            <person name="Lipzen A."/>
            <person name="Riley R."/>
            <person name="Andreopoulos W."/>
            <person name="He G."/>
            <person name="Johnson J."/>
            <person name="Nolan M."/>
            <person name="Tritt A."/>
            <person name="Barry K.W."/>
            <person name="Grigoriev I.V."/>
            <person name="Nagy L.G."/>
            <person name="Hibbett D."/>
            <person name="Henrissat B."/>
            <person name="Matheny P.B."/>
            <person name="Labbe J."/>
            <person name="Martin F.M."/>
        </authorList>
    </citation>
    <scope>NUCLEOTIDE SEQUENCE</scope>
    <source>
        <strain evidence="1">FP105234-sp</strain>
    </source>
</reference>
<protein>
    <submittedName>
        <fullName evidence="1">Uncharacterized protein</fullName>
    </submittedName>
</protein>
<evidence type="ECO:0000313" key="2">
    <source>
        <dbReference type="Proteomes" id="UP000814033"/>
    </source>
</evidence>
<evidence type="ECO:0000313" key="1">
    <source>
        <dbReference type="EMBL" id="KAI0051653.1"/>
    </source>
</evidence>
<accession>A0ACB8S790</accession>
<keyword evidence="2" id="KW-1185">Reference proteome</keyword>
<comment type="caution">
    <text evidence="1">The sequence shown here is derived from an EMBL/GenBank/DDBJ whole genome shotgun (WGS) entry which is preliminary data.</text>
</comment>
<organism evidence="1 2">
    <name type="scientific">Auriscalpium vulgare</name>
    <dbReference type="NCBI Taxonomy" id="40419"/>
    <lineage>
        <taxon>Eukaryota</taxon>
        <taxon>Fungi</taxon>
        <taxon>Dikarya</taxon>
        <taxon>Basidiomycota</taxon>
        <taxon>Agaricomycotina</taxon>
        <taxon>Agaricomycetes</taxon>
        <taxon>Russulales</taxon>
        <taxon>Auriscalpiaceae</taxon>
        <taxon>Auriscalpium</taxon>
    </lineage>
</organism>
<proteinExistence type="predicted"/>
<reference evidence="1" key="1">
    <citation type="submission" date="2021-02" db="EMBL/GenBank/DDBJ databases">
        <authorList>
            <consortium name="DOE Joint Genome Institute"/>
            <person name="Ahrendt S."/>
            <person name="Looney B.P."/>
            <person name="Miyauchi S."/>
            <person name="Morin E."/>
            <person name="Drula E."/>
            <person name="Courty P.E."/>
            <person name="Chicoki N."/>
            <person name="Fauchery L."/>
            <person name="Kohler A."/>
            <person name="Kuo A."/>
            <person name="Labutti K."/>
            <person name="Pangilinan J."/>
            <person name="Lipzen A."/>
            <person name="Riley R."/>
            <person name="Andreopoulos W."/>
            <person name="He G."/>
            <person name="Johnson J."/>
            <person name="Barry K.W."/>
            <person name="Grigoriev I.V."/>
            <person name="Nagy L."/>
            <person name="Hibbett D."/>
            <person name="Henrissat B."/>
            <person name="Matheny P.B."/>
            <person name="Labbe J."/>
            <person name="Martin F."/>
        </authorList>
    </citation>
    <scope>NUCLEOTIDE SEQUENCE</scope>
    <source>
        <strain evidence="1">FP105234-sp</strain>
    </source>
</reference>
<gene>
    <name evidence="1" type="ORF">FA95DRAFT_1484745</name>
</gene>
<dbReference type="Proteomes" id="UP000814033">
    <property type="component" value="Unassembled WGS sequence"/>
</dbReference>
<dbReference type="EMBL" id="MU275850">
    <property type="protein sequence ID" value="KAI0051653.1"/>
    <property type="molecule type" value="Genomic_DNA"/>
</dbReference>
<sequence length="624" mass="68819">MEASYSSSTLNRHSPHLGQDKDHEHAQIFELGLEDARVDESYIPQSRTSRALRRLQSAHPGFYRKATRLVNYVRGPSPTVELPEPEPWILALRFRDRQYGVPLETRLIRWTSPLTVPWLFALLGAAYIVGLAFFSRAQSFLVPSESFIGCTSTYWSANAGCGLDGLACAPFENSTFDFRCPAQCKSVDLLNPRTVGDEQVVFQPLIVGGGDDLSTYRGDSFICAAALQAGLISNSRGGCGTISLTGNFTNFLPRTANGLSSIGFPTVFPLSYRFSPSSPFSHCSDLRNDALVMNVLVTVILVLLLRPKPVVIFWCLVCIGFWHVTLFSQPRSDPPDLADAFGTFLPALFICYAFWRLAFRFVMPIFVTKMPIEAAILYLGPYWVTVLTNLTFDKIPIDRLTAEDIKAQPGGITALIIIIVVVLVLVVNQARVIRKTGWLPYYVGWYIIGGLVVLSIAFLPTLHLRIHHYIIAMVLIPGTAFPTRVSALIQGFLLGLFLSGAAAYGFDSILQTAAQLRRDATIGTDLPAFLTNATTYNSAVPWQNQTILWSPLPSDESWDGFVLLVDDVERYVGAALNFSFASLQQGIPHFFRLALTDSGDTGDFTKAALLWPNGTWVDPLPGPS</sequence>